<dbReference type="InterPro" id="IPR008255">
    <property type="entry name" value="Pyr_nucl-diS_OxRdtase_2_AS"/>
</dbReference>
<keyword evidence="1" id="KW-0285">Flavoprotein</keyword>
<dbReference type="InterPro" id="IPR023753">
    <property type="entry name" value="FAD/NAD-binding_dom"/>
</dbReference>
<accession>A0A3B0UIF8</accession>
<keyword evidence="5" id="KW-0676">Redox-active center</keyword>
<dbReference type="EC" id="1.8.1.9" evidence="7"/>
<reference evidence="7" key="1">
    <citation type="submission" date="2018-06" db="EMBL/GenBank/DDBJ databases">
        <authorList>
            <person name="Zhirakovskaya E."/>
        </authorList>
    </citation>
    <scope>NUCLEOTIDE SEQUENCE</scope>
</reference>
<dbReference type="EMBL" id="UOEU01000091">
    <property type="protein sequence ID" value="VAW30825.1"/>
    <property type="molecule type" value="Genomic_DNA"/>
</dbReference>
<dbReference type="InterPro" id="IPR005982">
    <property type="entry name" value="Thioredox_Rdtase"/>
</dbReference>
<evidence type="ECO:0000256" key="3">
    <source>
        <dbReference type="ARBA" id="ARBA00023002"/>
    </source>
</evidence>
<dbReference type="Pfam" id="PF07992">
    <property type="entry name" value="Pyr_redox_2"/>
    <property type="match status" value="1"/>
</dbReference>
<feature type="domain" description="FAD/NAD(P)-binding" evidence="6">
    <location>
        <begin position="5"/>
        <end position="295"/>
    </location>
</feature>
<dbReference type="Gene3D" id="3.50.50.60">
    <property type="entry name" value="FAD/NAD(P)-binding domain"/>
    <property type="match status" value="2"/>
</dbReference>
<name>A0A3B0UIF8_9ZZZZ</name>
<keyword evidence="2" id="KW-0274">FAD</keyword>
<dbReference type="GO" id="GO:0005737">
    <property type="term" value="C:cytoplasm"/>
    <property type="evidence" value="ECO:0007669"/>
    <property type="project" value="InterPro"/>
</dbReference>
<dbReference type="NCBIfam" id="TIGR01292">
    <property type="entry name" value="TRX_reduct"/>
    <property type="match status" value="1"/>
</dbReference>
<dbReference type="GO" id="GO:0004791">
    <property type="term" value="F:thioredoxin-disulfide reductase (NADPH) activity"/>
    <property type="evidence" value="ECO:0007669"/>
    <property type="project" value="UniProtKB-EC"/>
</dbReference>
<evidence type="ECO:0000256" key="5">
    <source>
        <dbReference type="ARBA" id="ARBA00023284"/>
    </source>
</evidence>
<sequence length="310" mass="33902">MEKERVIIIGSGPAGLTAALYTGRAQLNPLVITGAQIGGQIAITHEVENYPGFWNAEQTPTGPELVEVMQKQAEHFGARFEYDEVTEVDFSKGAPFTIKTYGKEYQADAVIVTVGASPRHLGIPGEEAFIGRGVSYCGTCDGFFFRGKDVVVVGGGDSAMEEGLFLTKFANKVEVVHRRDELRAGTSLKKRAFANEKISFVWDTVIEEIQGNGVVQGIQTRNLKTGETQKMDTDGVFIFIGHFPNSKFLEGQLAMDEEGYVITDERYRTSIPGIYAAGEIQDAHFRQIATSVGQGCGAAMELEKWLAEQE</sequence>
<evidence type="ECO:0000256" key="4">
    <source>
        <dbReference type="ARBA" id="ARBA00023157"/>
    </source>
</evidence>
<organism evidence="7">
    <name type="scientific">hydrothermal vent metagenome</name>
    <dbReference type="NCBI Taxonomy" id="652676"/>
    <lineage>
        <taxon>unclassified sequences</taxon>
        <taxon>metagenomes</taxon>
        <taxon>ecological metagenomes</taxon>
    </lineage>
</organism>
<dbReference type="PANTHER" id="PTHR48105">
    <property type="entry name" value="THIOREDOXIN REDUCTASE 1-RELATED-RELATED"/>
    <property type="match status" value="1"/>
</dbReference>
<dbReference type="InterPro" id="IPR036188">
    <property type="entry name" value="FAD/NAD-bd_sf"/>
</dbReference>
<evidence type="ECO:0000256" key="2">
    <source>
        <dbReference type="ARBA" id="ARBA00022827"/>
    </source>
</evidence>
<proteinExistence type="predicted"/>
<gene>
    <name evidence="7" type="ORF">MNBD_CHLOROFLEXI01-2394</name>
</gene>
<dbReference type="GO" id="GO:0019430">
    <property type="term" value="P:removal of superoxide radicals"/>
    <property type="evidence" value="ECO:0007669"/>
    <property type="project" value="InterPro"/>
</dbReference>
<dbReference type="PROSITE" id="PS00573">
    <property type="entry name" value="PYRIDINE_REDOX_2"/>
    <property type="match status" value="1"/>
</dbReference>
<dbReference type="InterPro" id="IPR050097">
    <property type="entry name" value="Ferredoxin-NADP_redctase_2"/>
</dbReference>
<evidence type="ECO:0000256" key="1">
    <source>
        <dbReference type="ARBA" id="ARBA00022630"/>
    </source>
</evidence>
<dbReference type="PRINTS" id="PR00368">
    <property type="entry name" value="FADPNR"/>
</dbReference>
<keyword evidence="4" id="KW-1015">Disulfide bond</keyword>
<dbReference type="AlphaFoldDB" id="A0A3B0UIF8"/>
<evidence type="ECO:0000259" key="6">
    <source>
        <dbReference type="Pfam" id="PF07992"/>
    </source>
</evidence>
<dbReference type="PRINTS" id="PR00469">
    <property type="entry name" value="PNDRDTASEII"/>
</dbReference>
<protein>
    <submittedName>
        <fullName evidence="7">Thioredoxin reductase</fullName>
        <ecNumber evidence="7">1.8.1.9</ecNumber>
    </submittedName>
</protein>
<evidence type="ECO:0000313" key="7">
    <source>
        <dbReference type="EMBL" id="VAW30825.1"/>
    </source>
</evidence>
<dbReference type="SUPFAM" id="SSF51905">
    <property type="entry name" value="FAD/NAD(P)-binding domain"/>
    <property type="match status" value="1"/>
</dbReference>
<keyword evidence="3 7" id="KW-0560">Oxidoreductase</keyword>